<dbReference type="SUPFAM" id="SSF46785">
    <property type="entry name" value="Winged helix' DNA-binding domain"/>
    <property type="match status" value="1"/>
</dbReference>
<gene>
    <name evidence="5" type="ORF">ACLFYP115_02494</name>
</gene>
<dbReference type="GO" id="GO:0045892">
    <property type="term" value="P:negative regulation of DNA-templated transcription"/>
    <property type="evidence" value="ECO:0007669"/>
    <property type="project" value="InterPro"/>
</dbReference>
<name>A0A6N2VHE8_9FIRM</name>
<dbReference type="GO" id="GO:0003677">
    <property type="term" value="F:DNA binding"/>
    <property type="evidence" value="ECO:0007669"/>
    <property type="project" value="UniProtKB-KW"/>
</dbReference>
<evidence type="ECO:0000256" key="3">
    <source>
        <dbReference type="ARBA" id="ARBA00023125"/>
    </source>
</evidence>
<protein>
    <submittedName>
        <fullName evidence="5">Penicillinase repressor</fullName>
    </submittedName>
</protein>
<dbReference type="InterPro" id="IPR036390">
    <property type="entry name" value="WH_DNA-bd_sf"/>
</dbReference>
<dbReference type="InterPro" id="IPR005650">
    <property type="entry name" value="BlaI_family"/>
</dbReference>
<reference evidence="5" key="1">
    <citation type="submission" date="2019-11" db="EMBL/GenBank/DDBJ databases">
        <authorList>
            <person name="Feng L."/>
        </authorList>
    </citation>
    <scope>NUCLEOTIDE SEQUENCE</scope>
    <source>
        <strain evidence="5">AcaccaeLFYP115</strain>
    </source>
</reference>
<sequence length="125" mass="14633">MREKDLTNREILIMKCAWGSEKELSVMEMQERLREEFGWDAKHSTLRTFLVDMEGKGFITLERRGRHSYIKVLSGEDEYKKTETAKMLDFWFDGSSQRMMSALTKEVTEDSVDHLMGVLDELGDD</sequence>
<comment type="similarity">
    <text evidence="1">Belongs to the BlaI transcriptional regulatory family.</text>
</comment>
<evidence type="ECO:0000313" key="5">
    <source>
        <dbReference type="EMBL" id="VYT29077.1"/>
    </source>
</evidence>
<dbReference type="EMBL" id="CACRSQ010000007">
    <property type="protein sequence ID" value="VYT29077.1"/>
    <property type="molecule type" value="Genomic_DNA"/>
</dbReference>
<dbReference type="RefSeq" id="WP_006567555.1">
    <property type="nucleotide sequence ID" value="NZ_BAABZP010000001.1"/>
</dbReference>
<accession>A0A6N2VHE8</accession>
<dbReference type="AlphaFoldDB" id="A0A6N2VHE8"/>
<evidence type="ECO:0000256" key="2">
    <source>
        <dbReference type="ARBA" id="ARBA00023015"/>
    </source>
</evidence>
<dbReference type="InterPro" id="IPR036388">
    <property type="entry name" value="WH-like_DNA-bd_sf"/>
</dbReference>
<organism evidence="5">
    <name type="scientific">Anaerostipes caccae</name>
    <dbReference type="NCBI Taxonomy" id="105841"/>
    <lineage>
        <taxon>Bacteria</taxon>
        <taxon>Bacillati</taxon>
        <taxon>Bacillota</taxon>
        <taxon>Clostridia</taxon>
        <taxon>Lachnospirales</taxon>
        <taxon>Lachnospiraceae</taxon>
        <taxon>Anaerostipes</taxon>
    </lineage>
</organism>
<dbReference type="Gene3D" id="1.10.10.10">
    <property type="entry name" value="Winged helix-like DNA-binding domain superfamily/Winged helix DNA-binding domain"/>
    <property type="match status" value="1"/>
</dbReference>
<evidence type="ECO:0000256" key="4">
    <source>
        <dbReference type="ARBA" id="ARBA00023163"/>
    </source>
</evidence>
<dbReference type="Pfam" id="PF03965">
    <property type="entry name" value="Penicillinase_R"/>
    <property type="match status" value="1"/>
</dbReference>
<keyword evidence="3" id="KW-0238">DNA-binding</keyword>
<keyword evidence="2" id="KW-0805">Transcription regulation</keyword>
<proteinExistence type="inferred from homology"/>
<evidence type="ECO:0000256" key="1">
    <source>
        <dbReference type="ARBA" id="ARBA00011046"/>
    </source>
</evidence>
<keyword evidence="4" id="KW-0804">Transcription</keyword>